<evidence type="ECO:0000313" key="6">
    <source>
        <dbReference type="EMBL" id="GGJ50355.1"/>
    </source>
</evidence>
<reference evidence="7" key="1">
    <citation type="journal article" date="2019" name="Int. J. Syst. Evol. Microbiol.">
        <title>The Global Catalogue of Microorganisms (GCM) 10K type strain sequencing project: providing services to taxonomists for standard genome sequencing and annotation.</title>
        <authorList>
            <consortium name="The Broad Institute Genomics Platform"/>
            <consortium name="The Broad Institute Genome Sequencing Center for Infectious Disease"/>
            <person name="Wu L."/>
            <person name="Ma J."/>
        </authorList>
    </citation>
    <scope>NUCLEOTIDE SEQUENCE [LARGE SCALE GENOMIC DNA]</scope>
    <source>
        <strain evidence="7">CGMCC 1.3685</strain>
    </source>
</reference>
<dbReference type="EMBL" id="BMKX01000001">
    <property type="protein sequence ID" value="GGJ50355.1"/>
    <property type="molecule type" value="Genomic_DNA"/>
</dbReference>
<organism evidence="6 7">
    <name type="scientific">Glutamicibacter ardleyensis</name>
    <dbReference type="NCBI Taxonomy" id="225894"/>
    <lineage>
        <taxon>Bacteria</taxon>
        <taxon>Bacillati</taxon>
        <taxon>Actinomycetota</taxon>
        <taxon>Actinomycetes</taxon>
        <taxon>Micrococcales</taxon>
        <taxon>Micrococcaceae</taxon>
        <taxon>Glutamicibacter</taxon>
    </lineage>
</organism>
<proteinExistence type="predicted"/>
<dbReference type="Proteomes" id="UP000606115">
    <property type="component" value="Unassembled WGS sequence"/>
</dbReference>
<sequence>MNTPLTAVDRRTEIKAKHRQSIIDAASKIMRERQSSEFSVDDLALAANVSRRTIFNHFASLDDVIIEACGKELTRVVEHLASISPASGSTKVPIFDDLAQTFRQADLITAMVYLTKVLGSDDPRLTPRQAQMAGRAFTEINEHLGRELHGRHPDADPLEVGLLVSTMTNGLLVIYLHWISVCGAVDSPESRKLWSQLVERLISSLRTGFGSH</sequence>
<comment type="caution">
    <text evidence="6">The sequence shown here is derived from an EMBL/GenBank/DDBJ whole genome shotgun (WGS) entry which is preliminary data.</text>
</comment>
<name>A0ABQ2D9A5_9MICC</name>
<evidence type="ECO:0000256" key="3">
    <source>
        <dbReference type="ARBA" id="ARBA00023163"/>
    </source>
</evidence>
<evidence type="ECO:0000256" key="1">
    <source>
        <dbReference type="ARBA" id="ARBA00023015"/>
    </source>
</evidence>
<evidence type="ECO:0000259" key="5">
    <source>
        <dbReference type="PROSITE" id="PS50977"/>
    </source>
</evidence>
<dbReference type="InterPro" id="IPR050109">
    <property type="entry name" value="HTH-type_TetR-like_transc_reg"/>
</dbReference>
<dbReference type="PANTHER" id="PTHR30055">
    <property type="entry name" value="HTH-TYPE TRANSCRIPTIONAL REGULATOR RUTR"/>
    <property type="match status" value="1"/>
</dbReference>
<dbReference type="InterPro" id="IPR001647">
    <property type="entry name" value="HTH_TetR"/>
</dbReference>
<evidence type="ECO:0000256" key="4">
    <source>
        <dbReference type="PROSITE-ProRule" id="PRU00335"/>
    </source>
</evidence>
<keyword evidence="2 4" id="KW-0238">DNA-binding</keyword>
<evidence type="ECO:0000256" key="2">
    <source>
        <dbReference type="ARBA" id="ARBA00023125"/>
    </source>
</evidence>
<dbReference type="InterPro" id="IPR009057">
    <property type="entry name" value="Homeodomain-like_sf"/>
</dbReference>
<dbReference type="SUPFAM" id="SSF46689">
    <property type="entry name" value="Homeodomain-like"/>
    <property type="match status" value="1"/>
</dbReference>
<keyword evidence="7" id="KW-1185">Reference proteome</keyword>
<keyword evidence="1" id="KW-0805">Transcription regulation</keyword>
<accession>A0ABQ2D9A5</accession>
<feature type="DNA-binding region" description="H-T-H motif" evidence="4">
    <location>
        <begin position="39"/>
        <end position="58"/>
    </location>
</feature>
<keyword evidence="3" id="KW-0804">Transcription</keyword>
<protein>
    <recommendedName>
        <fullName evidence="5">HTH tetR-type domain-containing protein</fullName>
    </recommendedName>
</protein>
<dbReference type="RefSeq" id="WP_188683551.1">
    <property type="nucleotide sequence ID" value="NZ_BMKX01000001.1"/>
</dbReference>
<dbReference type="Pfam" id="PF00440">
    <property type="entry name" value="TetR_N"/>
    <property type="match status" value="1"/>
</dbReference>
<dbReference type="PANTHER" id="PTHR30055:SF234">
    <property type="entry name" value="HTH-TYPE TRANSCRIPTIONAL REGULATOR BETI"/>
    <property type="match status" value="1"/>
</dbReference>
<dbReference type="GeneID" id="303303001"/>
<feature type="domain" description="HTH tetR-type" evidence="5">
    <location>
        <begin position="16"/>
        <end position="76"/>
    </location>
</feature>
<dbReference type="Gene3D" id="1.10.357.10">
    <property type="entry name" value="Tetracycline Repressor, domain 2"/>
    <property type="match status" value="1"/>
</dbReference>
<dbReference type="PROSITE" id="PS50977">
    <property type="entry name" value="HTH_TETR_2"/>
    <property type="match status" value="1"/>
</dbReference>
<gene>
    <name evidence="6" type="ORF">GCM10007173_06040</name>
</gene>
<evidence type="ECO:0000313" key="7">
    <source>
        <dbReference type="Proteomes" id="UP000606115"/>
    </source>
</evidence>